<dbReference type="PANTHER" id="PTHR11702">
    <property type="entry name" value="DEVELOPMENTALLY REGULATED GTP-BINDING PROTEIN-RELATED"/>
    <property type="match status" value="1"/>
</dbReference>
<dbReference type="GO" id="GO:0003924">
    <property type="term" value="F:GTPase activity"/>
    <property type="evidence" value="ECO:0007669"/>
    <property type="project" value="InterPro"/>
</dbReference>
<dbReference type="GO" id="GO:0005739">
    <property type="term" value="C:mitochondrion"/>
    <property type="evidence" value="ECO:0007669"/>
    <property type="project" value="TreeGrafter"/>
</dbReference>
<dbReference type="AlphaFoldDB" id="A0A8D8LLE6"/>
<dbReference type="PANTHER" id="PTHR11702:SF43">
    <property type="entry name" value="GTP-BINDING PROTEIN 10"/>
    <property type="match status" value="1"/>
</dbReference>
<dbReference type="EMBL" id="HBUF01364838">
    <property type="protein sequence ID" value="CAG6722992.1"/>
    <property type="molecule type" value="Transcribed_RNA"/>
</dbReference>
<dbReference type="EMBL" id="HBUF01364837">
    <property type="protein sequence ID" value="CAG6722991.1"/>
    <property type="molecule type" value="Transcribed_RNA"/>
</dbReference>
<evidence type="ECO:0000256" key="1">
    <source>
        <dbReference type="ARBA" id="ARBA00022741"/>
    </source>
</evidence>
<evidence type="ECO:0000256" key="3">
    <source>
        <dbReference type="SAM" id="Coils"/>
    </source>
</evidence>
<keyword evidence="3" id="KW-0175">Coiled coil</keyword>
<protein>
    <submittedName>
        <fullName evidence="6">GTP-binding protein 10 homolog</fullName>
    </submittedName>
</protein>
<dbReference type="Pfam" id="PF01926">
    <property type="entry name" value="MMR_HSR1"/>
    <property type="match status" value="1"/>
</dbReference>
<organism evidence="6">
    <name type="scientific">Cacopsylla melanoneura</name>
    <dbReference type="NCBI Taxonomy" id="428564"/>
    <lineage>
        <taxon>Eukaryota</taxon>
        <taxon>Metazoa</taxon>
        <taxon>Ecdysozoa</taxon>
        <taxon>Arthropoda</taxon>
        <taxon>Hexapoda</taxon>
        <taxon>Insecta</taxon>
        <taxon>Pterygota</taxon>
        <taxon>Neoptera</taxon>
        <taxon>Paraneoptera</taxon>
        <taxon>Hemiptera</taxon>
        <taxon>Sternorrhyncha</taxon>
        <taxon>Psylloidea</taxon>
        <taxon>Psyllidae</taxon>
        <taxon>Psyllinae</taxon>
        <taxon>Cacopsylla</taxon>
    </lineage>
</organism>
<name>A0A8D8LLE6_9HEMI</name>
<dbReference type="InterPro" id="IPR036726">
    <property type="entry name" value="GTP1_OBG_dom_sf"/>
</dbReference>
<sequence>MVQLSICNLCKKVGEKSIFTRSKFIDSLFIYAKGGCGGNGQPRYGGIGGRGGHVVCQVIPDATLESVKRLMKGRKLTAASGDHSLPQRLAGRHGEDKIIDVPAGITAYTDVGTKIGELNAEGDSLILAQGGVGGNPQNGWLGKQGQEIGIRLELKLIADVGLVGFPNAGKSTFLKAISKARPKIAGYPFTTIKPNVGVIKYDDFRQITLADLPGLIEGAHRNLGMGHNFLRHVERTKLIAMIVDVNGFQLSNKHFHRSCVETVLLLNKELELYKKNLLDKPIMLVVNKMDKEGAQDIYDGISDTLHNLKDHLHNYPEEFHPERVIKFQSIVPISAKFNQADIFDVKLKIRNLLDILAEEEEEMVNAEIKLVKQLKHELTEHQGSMSI</sequence>
<dbReference type="CDD" id="cd01898">
    <property type="entry name" value="Obg"/>
    <property type="match status" value="1"/>
</dbReference>
<dbReference type="PROSITE" id="PS51710">
    <property type="entry name" value="G_OBG"/>
    <property type="match status" value="1"/>
</dbReference>
<evidence type="ECO:0000313" key="6">
    <source>
        <dbReference type="EMBL" id="CAG6607441.1"/>
    </source>
</evidence>
<dbReference type="EMBL" id="HBUF01320756">
    <property type="protein sequence ID" value="CAG6694906.1"/>
    <property type="molecule type" value="Transcribed_RNA"/>
</dbReference>
<keyword evidence="2" id="KW-0342">GTP-binding</keyword>
<feature type="domain" description="OBG-type G" evidence="4">
    <location>
        <begin position="158"/>
        <end position="372"/>
    </location>
</feature>
<evidence type="ECO:0000259" key="4">
    <source>
        <dbReference type="PROSITE" id="PS51710"/>
    </source>
</evidence>
<keyword evidence="1" id="KW-0547">Nucleotide-binding</keyword>
<dbReference type="InterPro" id="IPR045086">
    <property type="entry name" value="OBG_GTPase"/>
</dbReference>
<dbReference type="Gene3D" id="2.70.210.12">
    <property type="entry name" value="GTP1/OBG domain"/>
    <property type="match status" value="1"/>
</dbReference>
<dbReference type="PRINTS" id="PR00326">
    <property type="entry name" value="GTP1OBG"/>
</dbReference>
<dbReference type="GO" id="GO:0005525">
    <property type="term" value="F:GTP binding"/>
    <property type="evidence" value="ECO:0007669"/>
    <property type="project" value="UniProtKB-KW"/>
</dbReference>
<evidence type="ECO:0000259" key="5">
    <source>
        <dbReference type="PROSITE" id="PS51883"/>
    </source>
</evidence>
<dbReference type="InterPro" id="IPR006169">
    <property type="entry name" value="GTP1_OBG_dom"/>
</dbReference>
<dbReference type="GO" id="GO:0042254">
    <property type="term" value="P:ribosome biogenesis"/>
    <property type="evidence" value="ECO:0007669"/>
    <property type="project" value="UniProtKB-UniRule"/>
</dbReference>
<dbReference type="SUPFAM" id="SSF82051">
    <property type="entry name" value="Obg GTP-binding protein N-terminal domain"/>
    <property type="match status" value="1"/>
</dbReference>
<proteinExistence type="predicted"/>
<feature type="coiled-coil region" evidence="3">
    <location>
        <begin position="349"/>
        <end position="377"/>
    </location>
</feature>
<dbReference type="PROSITE" id="PS51883">
    <property type="entry name" value="OBG"/>
    <property type="match status" value="1"/>
</dbReference>
<feature type="domain" description="Obg" evidence="5">
    <location>
        <begin position="22"/>
        <end position="157"/>
    </location>
</feature>
<dbReference type="InterPro" id="IPR027417">
    <property type="entry name" value="P-loop_NTPase"/>
</dbReference>
<dbReference type="EMBL" id="HBUF01007995">
    <property type="protein sequence ID" value="CAG6607441.1"/>
    <property type="molecule type" value="Transcribed_RNA"/>
</dbReference>
<dbReference type="Gene3D" id="3.40.50.300">
    <property type="entry name" value="P-loop containing nucleotide triphosphate hydrolases"/>
    <property type="match status" value="1"/>
</dbReference>
<reference evidence="6" key="1">
    <citation type="submission" date="2021-05" db="EMBL/GenBank/DDBJ databases">
        <authorList>
            <person name="Alioto T."/>
            <person name="Alioto T."/>
            <person name="Gomez Garrido J."/>
        </authorList>
    </citation>
    <scope>NUCLEOTIDE SEQUENCE</scope>
</reference>
<dbReference type="InterPro" id="IPR006073">
    <property type="entry name" value="GTP-bd"/>
</dbReference>
<dbReference type="Pfam" id="PF01018">
    <property type="entry name" value="GTP1_OBG"/>
    <property type="match status" value="1"/>
</dbReference>
<accession>A0A8D8LLE6</accession>
<dbReference type="SUPFAM" id="SSF52540">
    <property type="entry name" value="P-loop containing nucleoside triphosphate hydrolases"/>
    <property type="match status" value="1"/>
</dbReference>
<dbReference type="InterPro" id="IPR031167">
    <property type="entry name" value="G_OBG"/>
</dbReference>
<evidence type="ECO:0000256" key="2">
    <source>
        <dbReference type="ARBA" id="ARBA00023134"/>
    </source>
</evidence>